<feature type="domain" description="Peptidase A2" evidence="2">
    <location>
        <begin position="38"/>
        <end position="74"/>
    </location>
</feature>
<dbReference type="InterPro" id="IPR021109">
    <property type="entry name" value="Peptidase_aspartic_dom_sf"/>
</dbReference>
<keyword evidence="1" id="KW-0378">Hydrolase</keyword>
<dbReference type="STRING" id="128403.WA1_23485"/>
<gene>
    <name evidence="3" type="ORF">WA1_23485</name>
</gene>
<dbReference type="EMBL" id="ANNX02000025">
    <property type="protein sequence ID" value="KYC41082.1"/>
    <property type="molecule type" value="Genomic_DNA"/>
</dbReference>
<dbReference type="InterPro" id="IPR001969">
    <property type="entry name" value="Aspartic_peptidase_AS"/>
</dbReference>
<evidence type="ECO:0000256" key="1">
    <source>
        <dbReference type="ARBA" id="ARBA00022801"/>
    </source>
</evidence>
<evidence type="ECO:0000313" key="3">
    <source>
        <dbReference type="EMBL" id="KYC41082.1"/>
    </source>
</evidence>
<evidence type="ECO:0000259" key="2">
    <source>
        <dbReference type="PROSITE" id="PS50175"/>
    </source>
</evidence>
<evidence type="ECO:0000313" key="4">
    <source>
        <dbReference type="Proteomes" id="UP000076925"/>
    </source>
</evidence>
<sequence length="140" mass="15588">MSKRQSFAYTNKKNNLGLTLHVPFLGLILNHRDRFLQVTALLDTGADVNVLPYNIGEQLGAVWEEQTTTLQLGGNLSQFPARGLILIATVGEFSPVPLVFAWSQSNNVPLLLGHVNFFAEFDVCFYTSQLSFEISLKQTN</sequence>
<dbReference type="OrthoDB" id="530362at2"/>
<dbReference type="Proteomes" id="UP000076925">
    <property type="component" value="Unassembled WGS sequence"/>
</dbReference>
<name>A0A139X8W7_9CYAN</name>
<keyword evidence="4" id="KW-1185">Reference proteome</keyword>
<dbReference type="AlphaFoldDB" id="A0A139X8W7"/>
<dbReference type="PROSITE" id="PS00141">
    <property type="entry name" value="ASP_PROTEASE"/>
    <property type="match status" value="1"/>
</dbReference>
<dbReference type="InterPro" id="IPR001995">
    <property type="entry name" value="Peptidase_A2_cat"/>
</dbReference>
<dbReference type="PROSITE" id="PS50175">
    <property type="entry name" value="ASP_PROT_RETROV"/>
    <property type="match status" value="1"/>
</dbReference>
<dbReference type="RefSeq" id="WP_017740127.1">
    <property type="nucleotide sequence ID" value="NZ_KQ976354.1"/>
</dbReference>
<dbReference type="Gene3D" id="2.40.70.10">
    <property type="entry name" value="Acid Proteases"/>
    <property type="match status" value="1"/>
</dbReference>
<comment type="caution">
    <text evidence="3">The sequence shown here is derived from an EMBL/GenBank/DDBJ whole genome shotgun (WGS) entry which is preliminary data.</text>
</comment>
<dbReference type="SUPFAM" id="SSF50630">
    <property type="entry name" value="Acid proteases"/>
    <property type="match status" value="1"/>
</dbReference>
<dbReference type="GO" id="GO:0006508">
    <property type="term" value="P:proteolysis"/>
    <property type="evidence" value="ECO:0007669"/>
    <property type="project" value="InterPro"/>
</dbReference>
<dbReference type="GO" id="GO:0004190">
    <property type="term" value="F:aspartic-type endopeptidase activity"/>
    <property type="evidence" value="ECO:0007669"/>
    <property type="project" value="InterPro"/>
</dbReference>
<organism evidence="3 4">
    <name type="scientific">Scytonema hofmannii PCC 7110</name>
    <dbReference type="NCBI Taxonomy" id="128403"/>
    <lineage>
        <taxon>Bacteria</taxon>
        <taxon>Bacillati</taxon>
        <taxon>Cyanobacteriota</taxon>
        <taxon>Cyanophyceae</taxon>
        <taxon>Nostocales</taxon>
        <taxon>Scytonemataceae</taxon>
        <taxon>Scytonema</taxon>
    </lineage>
</organism>
<accession>A0A139X8W7</accession>
<reference evidence="3 4" key="1">
    <citation type="journal article" date="2013" name="Genome Biol. Evol.">
        <title>Genomes of Stigonematalean cyanobacteria (subsection V) and the evolution of oxygenic photosynthesis from prokaryotes to plastids.</title>
        <authorList>
            <person name="Dagan T."/>
            <person name="Roettger M."/>
            <person name="Stucken K."/>
            <person name="Landan G."/>
            <person name="Koch R."/>
            <person name="Major P."/>
            <person name="Gould S.B."/>
            <person name="Goremykin V.V."/>
            <person name="Rippka R."/>
            <person name="Tandeau de Marsac N."/>
            <person name="Gugger M."/>
            <person name="Lockhart P.J."/>
            <person name="Allen J.F."/>
            <person name="Brune I."/>
            <person name="Maus I."/>
            <person name="Puhler A."/>
            <person name="Martin W.F."/>
        </authorList>
    </citation>
    <scope>NUCLEOTIDE SEQUENCE [LARGE SCALE GENOMIC DNA]</scope>
    <source>
        <strain evidence="3 4">PCC 7110</strain>
    </source>
</reference>
<proteinExistence type="predicted"/>
<protein>
    <recommendedName>
        <fullName evidence="2">Peptidase A2 domain-containing protein</fullName>
    </recommendedName>
</protein>